<feature type="compositionally biased region" description="Basic and acidic residues" evidence="5">
    <location>
        <begin position="673"/>
        <end position="683"/>
    </location>
</feature>
<dbReference type="Proteomes" id="UP000001449">
    <property type="component" value="Chromosome 9"/>
</dbReference>
<protein>
    <recommendedName>
        <fullName evidence="6">HSF-type DNA-binding domain-containing protein</fullName>
    </recommendedName>
</protein>
<evidence type="ECO:0000256" key="3">
    <source>
        <dbReference type="ARBA" id="ARBA00023242"/>
    </source>
</evidence>
<feature type="compositionally biased region" description="Basic and acidic residues" evidence="5">
    <location>
        <begin position="440"/>
        <end position="451"/>
    </location>
</feature>
<keyword evidence="3" id="KW-0539">Nucleus</keyword>
<dbReference type="Gene3D" id="1.10.10.10">
    <property type="entry name" value="Winged helix-like DNA-binding domain superfamily/Winged helix DNA-binding domain"/>
    <property type="match status" value="1"/>
</dbReference>
<comment type="subcellular location">
    <subcellularLocation>
        <location evidence="1">Nucleus</location>
    </subcellularLocation>
</comment>
<dbReference type="GO" id="GO:0005634">
    <property type="term" value="C:nucleus"/>
    <property type="evidence" value="ECO:0007669"/>
    <property type="project" value="UniProtKB-SubCell"/>
</dbReference>
<dbReference type="EMBL" id="CM000645">
    <property type="protein sequence ID" value="EED90253.1"/>
    <property type="molecule type" value="Genomic_DNA"/>
</dbReference>
<dbReference type="HOGENOM" id="CLU_017023_0_0_1"/>
<accession>B8C8A5</accession>
<gene>
    <name evidence="7" type="ORF">THAPSDRAFT_24003</name>
</gene>
<keyword evidence="4" id="KW-0175">Coiled coil</keyword>
<evidence type="ECO:0000256" key="2">
    <source>
        <dbReference type="ARBA" id="ARBA00023125"/>
    </source>
</evidence>
<feature type="compositionally biased region" description="Basic and acidic residues" evidence="5">
    <location>
        <begin position="548"/>
        <end position="559"/>
    </location>
</feature>
<reference evidence="7 8" key="1">
    <citation type="journal article" date="2004" name="Science">
        <title>The genome of the diatom Thalassiosira pseudonana: ecology, evolution, and metabolism.</title>
        <authorList>
            <person name="Armbrust E.V."/>
            <person name="Berges J.A."/>
            <person name="Bowler C."/>
            <person name="Green B.R."/>
            <person name="Martinez D."/>
            <person name="Putnam N.H."/>
            <person name="Zhou S."/>
            <person name="Allen A.E."/>
            <person name="Apt K.E."/>
            <person name="Bechner M."/>
            <person name="Brzezinski M.A."/>
            <person name="Chaal B.K."/>
            <person name="Chiovitti A."/>
            <person name="Davis A.K."/>
            <person name="Demarest M.S."/>
            <person name="Detter J.C."/>
            <person name="Glavina T."/>
            <person name="Goodstein D."/>
            <person name="Hadi M.Z."/>
            <person name="Hellsten U."/>
            <person name="Hildebrand M."/>
            <person name="Jenkins B.D."/>
            <person name="Jurka J."/>
            <person name="Kapitonov V.V."/>
            <person name="Kroger N."/>
            <person name="Lau W.W."/>
            <person name="Lane T.W."/>
            <person name="Larimer F.W."/>
            <person name="Lippmeier J.C."/>
            <person name="Lucas S."/>
            <person name="Medina M."/>
            <person name="Montsant A."/>
            <person name="Obornik M."/>
            <person name="Parker M.S."/>
            <person name="Palenik B."/>
            <person name="Pazour G.J."/>
            <person name="Richardson P.M."/>
            <person name="Rynearson T.A."/>
            <person name="Saito M.A."/>
            <person name="Schwartz D.C."/>
            <person name="Thamatrakoln K."/>
            <person name="Valentin K."/>
            <person name="Vardi A."/>
            <person name="Wilkerson F.P."/>
            <person name="Rokhsar D.S."/>
        </authorList>
    </citation>
    <scope>NUCLEOTIDE SEQUENCE [LARGE SCALE GENOMIC DNA]</scope>
    <source>
        <strain evidence="7 8">CCMP1335</strain>
    </source>
</reference>
<evidence type="ECO:0000313" key="7">
    <source>
        <dbReference type="EMBL" id="EED90253.1"/>
    </source>
</evidence>
<evidence type="ECO:0000256" key="1">
    <source>
        <dbReference type="ARBA" id="ARBA00004123"/>
    </source>
</evidence>
<feature type="compositionally biased region" description="Basic and acidic residues" evidence="5">
    <location>
        <begin position="595"/>
        <end position="619"/>
    </location>
</feature>
<feature type="compositionally biased region" description="Basic and acidic residues" evidence="5">
    <location>
        <begin position="780"/>
        <end position="792"/>
    </location>
</feature>
<dbReference type="GO" id="GO:0003700">
    <property type="term" value="F:DNA-binding transcription factor activity"/>
    <property type="evidence" value="ECO:0007669"/>
    <property type="project" value="InterPro"/>
</dbReference>
<feature type="coiled-coil region" evidence="4">
    <location>
        <begin position="296"/>
        <end position="323"/>
    </location>
</feature>
<feature type="region of interest" description="Disordered" evidence="5">
    <location>
        <begin position="137"/>
        <end position="177"/>
    </location>
</feature>
<dbReference type="PANTHER" id="PTHR10015:SF206">
    <property type="entry name" value="HSF-TYPE DNA-BINDING DOMAIN-CONTAINING PROTEIN"/>
    <property type="match status" value="1"/>
</dbReference>
<evidence type="ECO:0000259" key="6">
    <source>
        <dbReference type="Pfam" id="PF00447"/>
    </source>
</evidence>
<dbReference type="InterPro" id="IPR000232">
    <property type="entry name" value="HSF_DNA-bd"/>
</dbReference>
<reference evidence="7 8" key="2">
    <citation type="journal article" date="2008" name="Nature">
        <title>The Phaeodactylum genome reveals the evolutionary history of diatom genomes.</title>
        <authorList>
            <person name="Bowler C."/>
            <person name="Allen A.E."/>
            <person name="Badger J.H."/>
            <person name="Grimwood J."/>
            <person name="Jabbari K."/>
            <person name="Kuo A."/>
            <person name="Maheswari U."/>
            <person name="Martens C."/>
            <person name="Maumus F."/>
            <person name="Otillar R.P."/>
            <person name="Rayko E."/>
            <person name="Salamov A."/>
            <person name="Vandepoele K."/>
            <person name="Beszteri B."/>
            <person name="Gruber A."/>
            <person name="Heijde M."/>
            <person name="Katinka M."/>
            <person name="Mock T."/>
            <person name="Valentin K."/>
            <person name="Verret F."/>
            <person name="Berges J.A."/>
            <person name="Brownlee C."/>
            <person name="Cadoret J.P."/>
            <person name="Chiovitti A."/>
            <person name="Choi C.J."/>
            <person name="Coesel S."/>
            <person name="De Martino A."/>
            <person name="Detter J.C."/>
            <person name="Durkin C."/>
            <person name="Falciatore A."/>
            <person name="Fournet J."/>
            <person name="Haruta M."/>
            <person name="Huysman M.J."/>
            <person name="Jenkins B.D."/>
            <person name="Jiroutova K."/>
            <person name="Jorgensen R.E."/>
            <person name="Joubert Y."/>
            <person name="Kaplan A."/>
            <person name="Kroger N."/>
            <person name="Kroth P.G."/>
            <person name="La Roche J."/>
            <person name="Lindquist E."/>
            <person name="Lommer M."/>
            <person name="Martin-Jezequel V."/>
            <person name="Lopez P.J."/>
            <person name="Lucas S."/>
            <person name="Mangogna M."/>
            <person name="McGinnis K."/>
            <person name="Medlin L.K."/>
            <person name="Montsant A."/>
            <person name="Oudot-Le Secq M.P."/>
            <person name="Napoli C."/>
            <person name="Obornik M."/>
            <person name="Parker M.S."/>
            <person name="Petit J.L."/>
            <person name="Porcel B.M."/>
            <person name="Poulsen N."/>
            <person name="Robison M."/>
            <person name="Rychlewski L."/>
            <person name="Rynearson T.A."/>
            <person name="Schmutz J."/>
            <person name="Shapiro H."/>
            <person name="Siaut M."/>
            <person name="Stanley M."/>
            <person name="Sussman M.R."/>
            <person name="Taylor A.R."/>
            <person name="Vardi A."/>
            <person name="von Dassow P."/>
            <person name="Vyverman W."/>
            <person name="Willis A."/>
            <person name="Wyrwicz L.S."/>
            <person name="Rokhsar D.S."/>
            <person name="Weissenbach J."/>
            <person name="Armbrust E.V."/>
            <person name="Green B.R."/>
            <person name="Van de Peer Y."/>
            <person name="Grigoriev I.V."/>
        </authorList>
    </citation>
    <scope>NUCLEOTIDE SEQUENCE [LARGE SCALE GENOMIC DNA]</scope>
    <source>
        <strain evidence="7 8">CCMP1335</strain>
    </source>
</reference>
<name>B8C8A5_THAPS</name>
<feature type="compositionally biased region" description="Polar residues" evidence="5">
    <location>
        <begin position="485"/>
        <end position="495"/>
    </location>
</feature>
<feature type="compositionally biased region" description="Polar residues" evidence="5">
    <location>
        <begin position="570"/>
        <end position="581"/>
    </location>
</feature>
<dbReference type="AlphaFoldDB" id="B8C8A5"/>
<keyword evidence="2" id="KW-0238">DNA-binding</keyword>
<feature type="compositionally biased region" description="Basic and acidic residues" evidence="5">
    <location>
        <begin position="407"/>
        <end position="423"/>
    </location>
</feature>
<feature type="compositionally biased region" description="Basic and acidic residues" evidence="5">
    <location>
        <begin position="628"/>
        <end position="639"/>
    </location>
</feature>
<feature type="compositionally biased region" description="Basic and acidic residues" evidence="5">
    <location>
        <begin position="515"/>
        <end position="531"/>
    </location>
</feature>
<feature type="compositionally biased region" description="Basic and acidic residues" evidence="5">
    <location>
        <begin position="831"/>
        <end position="849"/>
    </location>
</feature>
<dbReference type="SUPFAM" id="SSF46785">
    <property type="entry name" value="Winged helix' DNA-binding domain"/>
    <property type="match status" value="1"/>
</dbReference>
<evidence type="ECO:0000256" key="5">
    <source>
        <dbReference type="SAM" id="MobiDB-lite"/>
    </source>
</evidence>
<evidence type="ECO:0000256" key="4">
    <source>
        <dbReference type="SAM" id="Coils"/>
    </source>
</evidence>
<dbReference type="GeneID" id="7453047"/>
<sequence length="849" mass="95694">MPNVTTNVFFAGKRRPNLRDSPEYGGARRNSVQQAAMQPLCPLTSHHSITTMATINSQECAASASAARYHSDNGNTTGTAATIAVTGAVRQETLESMPYEELVRMASDLLNATKTCNPNPGALSDIKSGAEEAGKSTVSFSSASAGTDHRHPTSSNAAGVSSLSQPKKNDQMSTSPLTRNMHKADWYCSVISEEAPLYDNRVHRYHPSSSRRNESRIAEAEERLNHIGIWQSIPQRYQQMERDASLVQRDSELYLYHLISDSSRFGMMHLAQRQRYQQMELERYAFEKVKLEQYVIEREEELNAAAEERLQRFRRNREMELERNAMKRHQSMKRYVNENDELDALPTERERRLQCLRENQMARQLSNARIMQSNDQPMNGQRLCLRQQLTSTDRPCEEQLKSGVESPRPHCDHEQAKRPLEHPSEEEEKSGSSSASKAAKPLEHPSEEEKTTSSTTSEVKANQPLEHPSEEEKTTSSVTSKGKANLSSEHQLTSTDRPRVDRPCEEQLKSGVESPRPHCDHVQAKRPLEHPSEEEEKSGSSSASKAAEPLEHPSEEEKTTSSVTSKGKANLSSEHQLTSTDRPCEEQLKSGVESPRPHCDHEQAKRPLEHPSEEKEKSDSSSASKAAEPLEHPSEEEKTTSSTTSEVKANLSSEHPSEEEKSASSSTINARIPLEHHSEEEKCTSVKRNTQHVFPLKLYTLLESTNYLGCCHVISWLSHGRAFAIHDENQFMKMVIETGLFGSTKFRSFTRNLNMWGFLRGDPFNTITQMIRIKIKSRSNLDDGNHKDEPKFENMPPLPGAESWKSEAASKKRRDSVESCVYMSTEVSPEVETKQDNREEEGKESLTLL</sequence>
<feature type="domain" description="HSF-type DNA-binding" evidence="6">
    <location>
        <begin position="694"/>
        <end position="773"/>
    </location>
</feature>
<dbReference type="InParanoid" id="B8C8A5"/>
<dbReference type="PANTHER" id="PTHR10015">
    <property type="entry name" value="HEAT SHOCK TRANSCRIPTION FACTOR"/>
    <property type="match status" value="1"/>
</dbReference>
<keyword evidence="8" id="KW-1185">Reference proteome</keyword>
<feature type="region of interest" description="Disordered" evidence="5">
    <location>
        <begin position="394"/>
        <end position="683"/>
    </location>
</feature>
<dbReference type="PaxDb" id="35128-Thaps24003"/>
<dbReference type="InterPro" id="IPR036388">
    <property type="entry name" value="WH-like_DNA-bd_sf"/>
</dbReference>
<feature type="region of interest" description="Disordered" evidence="5">
    <location>
        <begin position="780"/>
        <end position="849"/>
    </location>
</feature>
<feature type="compositionally biased region" description="Polar residues" evidence="5">
    <location>
        <begin position="153"/>
        <end position="177"/>
    </location>
</feature>
<dbReference type="Pfam" id="PF00447">
    <property type="entry name" value="HSF_DNA-bind"/>
    <property type="match status" value="1"/>
</dbReference>
<evidence type="ECO:0000313" key="8">
    <source>
        <dbReference type="Proteomes" id="UP000001449"/>
    </source>
</evidence>
<dbReference type="KEGG" id="tps:THAPSDRAFT_24003"/>
<organism evidence="7 8">
    <name type="scientific">Thalassiosira pseudonana</name>
    <name type="common">Marine diatom</name>
    <name type="synonym">Cyclotella nana</name>
    <dbReference type="NCBI Taxonomy" id="35128"/>
    <lineage>
        <taxon>Eukaryota</taxon>
        <taxon>Sar</taxon>
        <taxon>Stramenopiles</taxon>
        <taxon>Ochrophyta</taxon>
        <taxon>Bacillariophyta</taxon>
        <taxon>Coscinodiscophyceae</taxon>
        <taxon>Thalassiosirophycidae</taxon>
        <taxon>Thalassiosirales</taxon>
        <taxon>Thalassiosiraceae</taxon>
        <taxon>Thalassiosira</taxon>
    </lineage>
</organism>
<dbReference type="GO" id="GO:0043565">
    <property type="term" value="F:sequence-specific DNA binding"/>
    <property type="evidence" value="ECO:0007669"/>
    <property type="project" value="InterPro"/>
</dbReference>
<dbReference type="InterPro" id="IPR036390">
    <property type="entry name" value="WH_DNA-bd_sf"/>
</dbReference>
<feature type="region of interest" description="Disordered" evidence="5">
    <location>
        <begin position="1"/>
        <end position="26"/>
    </location>
</feature>
<proteinExistence type="predicted"/>
<feature type="compositionally biased region" description="Basic and acidic residues" evidence="5">
    <location>
        <begin position="496"/>
        <end position="508"/>
    </location>
</feature>
<dbReference type="RefSeq" id="XP_002292278.1">
    <property type="nucleotide sequence ID" value="XM_002292242.1"/>
</dbReference>